<evidence type="ECO:0000313" key="10">
    <source>
        <dbReference type="Proteomes" id="UP000008792"/>
    </source>
</evidence>
<comment type="subcellular location">
    <subcellularLocation>
        <location evidence="6">Secreted</location>
    </subcellularLocation>
</comment>
<evidence type="ECO:0000256" key="3">
    <source>
        <dbReference type="ARBA" id="ARBA00022685"/>
    </source>
</evidence>
<accession>A0A0Q9WVQ1</accession>
<comment type="subunit">
    <text evidence="2">Heterodimer of a B chain and an A chain linked by two disulfide bonds.</text>
</comment>
<dbReference type="PRINTS" id="PR00276">
    <property type="entry name" value="INSULINFAMLY"/>
</dbReference>
<keyword evidence="10" id="KW-1185">Reference proteome</keyword>
<dbReference type="OrthoDB" id="10019596at2759"/>
<dbReference type="PROSITE" id="PS00262">
    <property type="entry name" value="INSULIN"/>
    <property type="match status" value="1"/>
</dbReference>
<dbReference type="Proteomes" id="UP000008792">
    <property type="component" value="Unassembled WGS sequence"/>
</dbReference>
<feature type="signal peptide" evidence="7">
    <location>
        <begin position="1"/>
        <end position="27"/>
    </location>
</feature>
<dbReference type="Gene3D" id="1.10.100.10">
    <property type="entry name" value="Insulin-like"/>
    <property type="match status" value="1"/>
</dbReference>
<gene>
    <name evidence="9" type="primary">Dvir\GJ13218</name>
    <name evidence="9" type="ORF">Dvir_GJ13218</name>
</gene>
<feature type="chain" id="PRO_5006387180" evidence="7">
    <location>
        <begin position="28"/>
        <end position="134"/>
    </location>
</feature>
<dbReference type="GO" id="GO:0005179">
    <property type="term" value="F:hormone activity"/>
    <property type="evidence" value="ECO:0007669"/>
    <property type="project" value="InterPro"/>
</dbReference>
<evidence type="ECO:0000313" key="9">
    <source>
        <dbReference type="EMBL" id="KRF84368.1"/>
    </source>
</evidence>
<sequence>MGFECSKLQGLVCSMALLLLLVLHVQSMRLCGTELPEMLEQMCTYGYNTKLKRSYGPAFNSIDNANSDASVDLDLGSYAELDLHSQPLLRALLGESGHHLVKTRRRRYGVHDECCRKSCSLEELNYYCKKPENS</sequence>
<reference evidence="9 10" key="1">
    <citation type="journal article" date="2007" name="Nature">
        <title>Evolution of genes and genomes on the Drosophila phylogeny.</title>
        <authorList>
            <consortium name="Drosophila 12 Genomes Consortium"/>
            <person name="Clark A.G."/>
            <person name="Eisen M.B."/>
            <person name="Smith D.R."/>
            <person name="Bergman C.M."/>
            <person name="Oliver B."/>
            <person name="Markow T.A."/>
            <person name="Kaufman T.C."/>
            <person name="Kellis M."/>
            <person name="Gelbart W."/>
            <person name="Iyer V.N."/>
            <person name="Pollard D.A."/>
            <person name="Sackton T.B."/>
            <person name="Larracuente A.M."/>
            <person name="Singh N.D."/>
            <person name="Abad J.P."/>
            <person name="Abt D.N."/>
            <person name="Adryan B."/>
            <person name="Aguade M."/>
            <person name="Akashi H."/>
            <person name="Anderson W.W."/>
            <person name="Aquadro C.F."/>
            <person name="Ardell D.H."/>
            <person name="Arguello R."/>
            <person name="Artieri C.G."/>
            <person name="Barbash D.A."/>
            <person name="Barker D."/>
            <person name="Barsanti P."/>
            <person name="Batterham P."/>
            <person name="Batzoglou S."/>
            <person name="Begun D."/>
            <person name="Bhutkar A."/>
            <person name="Blanco E."/>
            <person name="Bosak S.A."/>
            <person name="Bradley R.K."/>
            <person name="Brand A.D."/>
            <person name="Brent M.R."/>
            <person name="Brooks A.N."/>
            <person name="Brown R.H."/>
            <person name="Butlin R.K."/>
            <person name="Caggese C."/>
            <person name="Calvi B.R."/>
            <person name="Bernardo de Carvalho A."/>
            <person name="Caspi A."/>
            <person name="Castrezana S."/>
            <person name="Celniker S.E."/>
            <person name="Chang J.L."/>
            <person name="Chapple C."/>
            <person name="Chatterji S."/>
            <person name="Chinwalla A."/>
            <person name="Civetta A."/>
            <person name="Clifton S.W."/>
            <person name="Comeron J.M."/>
            <person name="Costello J.C."/>
            <person name="Coyne J.A."/>
            <person name="Daub J."/>
            <person name="David R.G."/>
            <person name="Delcher A.L."/>
            <person name="Delehaunty K."/>
            <person name="Do C.B."/>
            <person name="Ebling H."/>
            <person name="Edwards K."/>
            <person name="Eickbush T."/>
            <person name="Evans J.D."/>
            <person name="Filipski A."/>
            <person name="Findeiss S."/>
            <person name="Freyhult E."/>
            <person name="Fulton L."/>
            <person name="Fulton R."/>
            <person name="Garcia A.C."/>
            <person name="Gardiner A."/>
            <person name="Garfield D.A."/>
            <person name="Garvin B.E."/>
            <person name="Gibson G."/>
            <person name="Gilbert D."/>
            <person name="Gnerre S."/>
            <person name="Godfrey J."/>
            <person name="Good R."/>
            <person name="Gotea V."/>
            <person name="Gravely B."/>
            <person name="Greenberg A.J."/>
            <person name="Griffiths-Jones S."/>
            <person name="Gross S."/>
            <person name="Guigo R."/>
            <person name="Gustafson E.A."/>
            <person name="Haerty W."/>
            <person name="Hahn M.W."/>
            <person name="Halligan D.L."/>
            <person name="Halpern A.L."/>
            <person name="Halter G.M."/>
            <person name="Han M.V."/>
            <person name="Heger A."/>
            <person name="Hillier L."/>
            <person name="Hinrichs A.S."/>
            <person name="Holmes I."/>
            <person name="Hoskins R.A."/>
            <person name="Hubisz M.J."/>
            <person name="Hultmark D."/>
            <person name="Huntley M.A."/>
            <person name="Jaffe D.B."/>
            <person name="Jagadeeshan S."/>
            <person name="Jeck W.R."/>
            <person name="Johnson J."/>
            <person name="Jones C.D."/>
            <person name="Jordan W.C."/>
            <person name="Karpen G.H."/>
            <person name="Kataoka E."/>
            <person name="Keightley P.D."/>
            <person name="Kheradpour P."/>
            <person name="Kirkness E.F."/>
            <person name="Koerich L.B."/>
            <person name="Kristiansen K."/>
            <person name="Kudrna D."/>
            <person name="Kulathinal R.J."/>
            <person name="Kumar S."/>
            <person name="Kwok R."/>
            <person name="Lander E."/>
            <person name="Langley C.H."/>
            <person name="Lapoint R."/>
            <person name="Lazzaro B.P."/>
            <person name="Lee S.J."/>
            <person name="Levesque L."/>
            <person name="Li R."/>
            <person name="Lin C.F."/>
            <person name="Lin M.F."/>
            <person name="Lindblad-Toh K."/>
            <person name="Llopart A."/>
            <person name="Long M."/>
            <person name="Low L."/>
            <person name="Lozovsky E."/>
            <person name="Lu J."/>
            <person name="Luo M."/>
            <person name="Machado C.A."/>
            <person name="Makalowski W."/>
            <person name="Marzo M."/>
            <person name="Matsuda M."/>
            <person name="Matzkin L."/>
            <person name="McAllister B."/>
            <person name="McBride C.S."/>
            <person name="McKernan B."/>
            <person name="McKernan K."/>
            <person name="Mendez-Lago M."/>
            <person name="Minx P."/>
            <person name="Mollenhauer M.U."/>
            <person name="Montooth K."/>
            <person name="Mount S.M."/>
            <person name="Mu X."/>
            <person name="Myers E."/>
            <person name="Negre B."/>
            <person name="Newfeld S."/>
            <person name="Nielsen R."/>
            <person name="Noor M.A."/>
            <person name="O'Grady P."/>
            <person name="Pachter L."/>
            <person name="Papaceit M."/>
            <person name="Parisi M.J."/>
            <person name="Parisi M."/>
            <person name="Parts L."/>
            <person name="Pedersen J.S."/>
            <person name="Pesole G."/>
            <person name="Phillippy A.M."/>
            <person name="Ponting C.P."/>
            <person name="Pop M."/>
            <person name="Porcelli D."/>
            <person name="Powell J.R."/>
            <person name="Prohaska S."/>
            <person name="Pruitt K."/>
            <person name="Puig M."/>
            <person name="Quesneville H."/>
            <person name="Ram K.R."/>
            <person name="Rand D."/>
            <person name="Rasmussen M.D."/>
            <person name="Reed L.K."/>
            <person name="Reenan R."/>
            <person name="Reily A."/>
            <person name="Remington K.A."/>
            <person name="Rieger T.T."/>
            <person name="Ritchie M.G."/>
            <person name="Robin C."/>
            <person name="Rogers Y.H."/>
            <person name="Rohde C."/>
            <person name="Rozas J."/>
            <person name="Rubenfield M.J."/>
            <person name="Ruiz A."/>
            <person name="Russo S."/>
            <person name="Salzberg S.L."/>
            <person name="Sanchez-Gracia A."/>
            <person name="Saranga D.J."/>
            <person name="Sato H."/>
            <person name="Schaeffer S.W."/>
            <person name="Schatz M.C."/>
            <person name="Schlenke T."/>
            <person name="Schwartz R."/>
            <person name="Segarra C."/>
            <person name="Singh R.S."/>
            <person name="Sirot L."/>
            <person name="Sirota M."/>
            <person name="Sisneros N.B."/>
            <person name="Smith C.D."/>
            <person name="Smith T.F."/>
            <person name="Spieth J."/>
            <person name="Stage D.E."/>
            <person name="Stark A."/>
            <person name="Stephan W."/>
            <person name="Strausberg R.L."/>
            <person name="Strempel S."/>
            <person name="Sturgill D."/>
            <person name="Sutton G."/>
            <person name="Sutton G.G."/>
            <person name="Tao W."/>
            <person name="Teichmann S."/>
            <person name="Tobari Y.N."/>
            <person name="Tomimura Y."/>
            <person name="Tsolas J.M."/>
            <person name="Valente V.L."/>
            <person name="Venter E."/>
            <person name="Venter J.C."/>
            <person name="Vicario S."/>
            <person name="Vieira F.G."/>
            <person name="Vilella A.J."/>
            <person name="Villasante A."/>
            <person name="Walenz B."/>
            <person name="Wang J."/>
            <person name="Wasserman M."/>
            <person name="Watts T."/>
            <person name="Wilson D."/>
            <person name="Wilson R.K."/>
            <person name="Wing R.A."/>
            <person name="Wolfner M.F."/>
            <person name="Wong A."/>
            <person name="Wong G.K."/>
            <person name="Wu C.I."/>
            <person name="Wu G."/>
            <person name="Yamamoto D."/>
            <person name="Yang H.P."/>
            <person name="Yang S.P."/>
            <person name="Yorke J.A."/>
            <person name="Yoshida K."/>
            <person name="Zdobnov E."/>
            <person name="Zhang P."/>
            <person name="Zhang Y."/>
            <person name="Zimin A.V."/>
            <person name="Baldwin J."/>
            <person name="Abdouelleil A."/>
            <person name="Abdulkadir J."/>
            <person name="Abebe A."/>
            <person name="Abera B."/>
            <person name="Abreu J."/>
            <person name="Acer S.C."/>
            <person name="Aftuck L."/>
            <person name="Alexander A."/>
            <person name="An P."/>
            <person name="Anderson E."/>
            <person name="Anderson S."/>
            <person name="Arachi H."/>
            <person name="Azer M."/>
            <person name="Bachantsang P."/>
            <person name="Barry A."/>
            <person name="Bayul T."/>
            <person name="Berlin A."/>
            <person name="Bessette D."/>
            <person name="Bloom T."/>
            <person name="Blye J."/>
            <person name="Boguslavskiy L."/>
            <person name="Bonnet C."/>
            <person name="Boukhgalter B."/>
            <person name="Bourzgui I."/>
            <person name="Brown A."/>
            <person name="Cahill P."/>
            <person name="Channer S."/>
            <person name="Cheshatsang Y."/>
            <person name="Chuda L."/>
            <person name="Citroen M."/>
            <person name="Collymore A."/>
            <person name="Cooke P."/>
            <person name="Costello M."/>
            <person name="D'Aco K."/>
            <person name="Daza R."/>
            <person name="De Haan G."/>
            <person name="DeGray S."/>
            <person name="DeMaso C."/>
            <person name="Dhargay N."/>
            <person name="Dooley K."/>
            <person name="Dooley E."/>
            <person name="Doricent M."/>
            <person name="Dorje P."/>
            <person name="Dorjee K."/>
            <person name="Dupes A."/>
            <person name="Elong R."/>
            <person name="Falk J."/>
            <person name="Farina A."/>
            <person name="Faro S."/>
            <person name="Ferguson D."/>
            <person name="Fisher S."/>
            <person name="Foley C.D."/>
            <person name="Franke A."/>
            <person name="Friedrich D."/>
            <person name="Gadbois L."/>
            <person name="Gearin G."/>
            <person name="Gearin C.R."/>
            <person name="Giannoukos G."/>
            <person name="Goode T."/>
            <person name="Graham J."/>
            <person name="Grandbois E."/>
            <person name="Grewal S."/>
            <person name="Gyaltsen K."/>
            <person name="Hafez N."/>
            <person name="Hagos B."/>
            <person name="Hall J."/>
            <person name="Henson C."/>
            <person name="Hollinger A."/>
            <person name="Honan T."/>
            <person name="Huard M.D."/>
            <person name="Hughes L."/>
            <person name="Hurhula B."/>
            <person name="Husby M.E."/>
            <person name="Kamat A."/>
            <person name="Kanga B."/>
            <person name="Kashin S."/>
            <person name="Khazanovich D."/>
            <person name="Kisner P."/>
            <person name="Lance K."/>
            <person name="Lara M."/>
            <person name="Lee W."/>
            <person name="Lennon N."/>
            <person name="Letendre F."/>
            <person name="LeVine R."/>
            <person name="Lipovsky A."/>
            <person name="Liu X."/>
            <person name="Liu J."/>
            <person name="Liu S."/>
            <person name="Lokyitsang T."/>
            <person name="Lokyitsang Y."/>
            <person name="Lubonja R."/>
            <person name="Lui A."/>
            <person name="MacDonald P."/>
            <person name="Magnisalis V."/>
            <person name="Maru K."/>
            <person name="Matthews C."/>
            <person name="McCusker W."/>
            <person name="McDonough S."/>
            <person name="Mehta T."/>
            <person name="Meldrim J."/>
            <person name="Meneus L."/>
            <person name="Mihai O."/>
            <person name="Mihalev A."/>
            <person name="Mihova T."/>
            <person name="Mittelman R."/>
            <person name="Mlenga V."/>
            <person name="Montmayeur A."/>
            <person name="Mulrain L."/>
            <person name="Navidi A."/>
            <person name="Naylor J."/>
            <person name="Negash T."/>
            <person name="Nguyen T."/>
            <person name="Nguyen N."/>
            <person name="Nicol R."/>
            <person name="Norbu C."/>
            <person name="Norbu N."/>
            <person name="Novod N."/>
            <person name="O'Neill B."/>
            <person name="Osman S."/>
            <person name="Markiewicz E."/>
            <person name="Oyono O.L."/>
            <person name="Patti C."/>
            <person name="Phunkhang P."/>
            <person name="Pierre F."/>
            <person name="Priest M."/>
            <person name="Raghuraman S."/>
            <person name="Rege F."/>
            <person name="Reyes R."/>
            <person name="Rise C."/>
            <person name="Rogov P."/>
            <person name="Ross K."/>
            <person name="Ryan E."/>
            <person name="Settipalli S."/>
            <person name="Shea T."/>
            <person name="Sherpa N."/>
            <person name="Shi L."/>
            <person name="Shih D."/>
            <person name="Sparrow T."/>
            <person name="Spaulding J."/>
            <person name="Stalker J."/>
            <person name="Stange-Thomann N."/>
            <person name="Stavropoulos S."/>
            <person name="Stone C."/>
            <person name="Strader C."/>
            <person name="Tesfaye S."/>
            <person name="Thomson T."/>
            <person name="Thoulutsang Y."/>
            <person name="Thoulutsang D."/>
            <person name="Topham K."/>
            <person name="Topping I."/>
            <person name="Tsamla T."/>
            <person name="Vassiliev H."/>
            <person name="Vo A."/>
            <person name="Wangchuk T."/>
            <person name="Wangdi T."/>
            <person name="Weiand M."/>
            <person name="Wilkinson J."/>
            <person name="Wilson A."/>
            <person name="Yadav S."/>
            <person name="Young G."/>
            <person name="Yu Q."/>
            <person name="Zembek L."/>
            <person name="Zhong D."/>
            <person name="Zimmer A."/>
            <person name="Zwirko Z."/>
            <person name="Jaffe D.B."/>
            <person name="Alvarez P."/>
            <person name="Brockman W."/>
            <person name="Butler J."/>
            <person name="Chin C."/>
            <person name="Gnerre S."/>
            <person name="Grabherr M."/>
            <person name="Kleber M."/>
            <person name="Mauceli E."/>
            <person name="MacCallum I."/>
        </authorList>
    </citation>
    <scope>NUCLEOTIDE SEQUENCE [LARGE SCALE GENOMIC DNA]</scope>
    <source>
        <strain evidence="10">Tucson 15010-1051.87</strain>
    </source>
</reference>
<feature type="domain" description="Insulin-like" evidence="8">
    <location>
        <begin position="28"/>
        <end position="128"/>
    </location>
</feature>
<dbReference type="PANTHER" id="PTHR13647">
    <property type="entry name" value="INSULIN-LIKE PEPTIDE 2-RELATED"/>
    <property type="match status" value="1"/>
</dbReference>
<dbReference type="Pfam" id="PF00049">
    <property type="entry name" value="Insulin"/>
    <property type="match status" value="1"/>
</dbReference>
<keyword evidence="3" id="KW-0165">Cleavage on pair of basic residues</keyword>
<comment type="similarity">
    <text evidence="1 6">Belongs to the insulin family.</text>
</comment>
<dbReference type="SMART" id="SM00078">
    <property type="entry name" value="IlGF"/>
    <property type="match status" value="1"/>
</dbReference>
<evidence type="ECO:0000256" key="4">
    <source>
        <dbReference type="ARBA" id="ARBA00022729"/>
    </source>
</evidence>
<evidence type="ECO:0000259" key="8">
    <source>
        <dbReference type="SMART" id="SM00078"/>
    </source>
</evidence>
<keyword evidence="6" id="KW-0964">Secreted</keyword>
<dbReference type="PANTHER" id="PTHR13647:SF4">
    <property type="entry name" value="INSULIN-LIKE PEPTIDE 1-RELATED"/>
    <property type="match status" value="1"/>
</dbReference>
<dbReference type="SUPFAM" id="SSF56994">
    <property type="entry name" value="Insulin-like"/>
    <property type="match status" value="1"/>
</dbReference>
<organism evidence="9 10">
    <name type="scientific">Drosophila virilis</name>
    <name type="common">Fruit fly</name>
    <dbReference type="NCBI Taxonomy" id="7244"/>
    <lineage>
        <taxon>Eukaryota</taxon>
        <taxon>Metazoa</taxon>
        <taxon>Ecdysozoa</taxon>
        <taxon>Arthropoda</taxon>
        <taxon>Hexapoda</taxon>
        <taxon>Insecta</taxon>
        <taxon>Pterygota</taxon>
        <taxon>Neoptera</taxon>
        <taxon>Endopterygota</taxon>
        <taxon>Diptera</taxon>
        <taxon>Brachycera</taxon>
        <taxon>Muscomorpha</taxon>
        <taxon>Ephydroidea</taxon>
        <taxon>Drosophilidae</taxon>
        <taxon>Drosophila</taxon>
    </lineage>
</organism>
<keyword evidence="4 7" id="KW-0732">Signal</keyword>
<name>A0A0Q9WVQ1_DROVI</name>
<evidence type="ECO:0000256" key="2">
    <source>
        <dbReference type="ARBA" id="ARBA00011207"/>
    </source>
</evidence>
<dbReference type="InterPro" id="IPR016179">
    <property type="entry name" value="Insulin-like"/>
</dbReference>
<dbReference type="GO" id="GO:0005576">
    <property type="term" value="C:extracellular region"/>
    <property type="evidence" value="ECO:0007669"/>
    <property type="project" value="UniProtKB-SubCell"/>
</dbReference>
<evidence type="ECO:0000256" key="5">
    <source>
        <dbReference type="ARBA" id="ARBA00023157"/>
    </source>
</evidence>
<evidence type="ECO:0000256" key="1">
    <source>
        <dbReference type="ARBA" id="ARBA00009034"/>
    </source>
</evidence>
<evidence type="ECO:0000256" key="7">
    <source>
        <dbReference type="SAM" id="SignalP"/>
    </source>
</evidence>
<dbReference type="InterPro" id="IPR022352">
    <property type="entry name" value="Ins/IGF/rlx"/>
</dbReference>
<dbReference type="InterPro" id="IPR022353">
    <property type="entry name" value="Insulin_CS"/>
</dbReference>
<dbReference type="EMBL" id="CH940647">
    <property type="protein sequence ID" value="KRF84368.1"/>
    <property type="molecule type" value="Genomic_DNA"/>
</dbReference>
<keyword evidence="5" id="KW-1015">Disulfide bond</keyword>
<proteinExistence type="inferred from homology"/>
<evidence type="ECO:0000256" key="6">
    <source>
        <dbReference type="RuleBase" id="RU000406"/>
    </source>
</evidence>
<protein>
    <submittedName>
        <fullName evidence="9">Uncharacterized protein, isoform B</fullName>
    </submittedName>
</protein>
<dbReference type="InterPro" id="IPR036438">
    <property type="entry name" value="Insulin-like_sf"/>
</dbReference>
<dbReference type="AlphaFoldDB" id="A0A0Q9WVQ1"/>